<reference evidence="1" key="1">
    <citation type="journal article" date="2014" name="Front. Microbiol.">
        <title>High frequency of phylogenetically diverse reductive dehalogenase-homologous genes in deep subseafloor sedimentary metagenomes.</title>
        <authorList>
            <person name="Kawai M."/>
            <person name="Futagami T."/>
            <person name="Toyoda A."/>
            <person name="Takaki Y."/>
            <person name="Nishi S."/>
            <person name="Hori S."/>
            <person name="Arai W."/>
            <person name="Tsubouchi T."/>
            <person name="Morono Y."/>
            <person name="Uchiyama I."/>
            <person name="Ito T."/>
            <person name="Fujiyama A."/>
            <person name="Inagaki F."/>
            <person name="Takami H."/>
        </authorList>
    </citation>
    <scope>NUCLEOTIDE SEQUENCE</scope>
    <source>
        <strain evidence="1">Expedition CK06-06</strain>
    </source>
</reference>
<comment type="caution">
    <text evidence="1">The sequence shown here is derived from an EMBL/GenBank/DDBJ whole genome shotgun (WGS) entry which is preliminary data.</text>
</comment>
<evidence type="ECO:0000313" key="1">
    <source>
        <dbReference type="EMBL" id="GAH74851.1"/>
    </source>
</evidence>
<organism evidence="1">
    <name type="scientific">marine sediment metagenome</name>
    <dbReference type="NCBI Taxonomy" id="412755"/>
    <lineage>
        <taxon>unclassified sequences</taxon>
        <taxon>metagenomes</taxon>
        <taxon>ecological metagenomes</taxon>
    </lineage>
</organism>
<gene>
    <name evidence="1" type="ORF">S03H2_44040</name>
</gene>
<feature type="non-terminal residue" evidence="1">
    <location>
        <position position="63"/>
    </location>
</feature>
<proteinExistence type="predicted"/>
<dbReference type="EMBL" id="BARU01027516">
    <property type="protein sequence ID" value="GAH74851.1"/>
    <property type="molecule type" value="Genomic_DNA"/>
</dbReference>
<dbReference type="AlphaFoldDB" id="X1HXF2"/>
<name>X1HXF2_9ZZZZ</name>
<accession>X1HXF2</accession>
<protein>
    <submittedName>
        <fullName evidence="1">Uncharacterized protein</fullName>
    </submittedName>
</protein>
<sequence>MADIQSILKKKTELLCKGVFLDEKLINQYKSQGIEIDFGRKGGAGPSGGRYFLLEDNKTLVNV</sequence>